<organism evidence="1 2">
    <name type="scientific">Diplodia corticola</name>
    <dbReference type="NCBI Taxonomy" id="236234"/>
    <lineage>
        <taxon>Eukaryota</taxon>
        <taxon>Fungi</taxon>
        <taxon>Dikarya</taxon>
        <taxon>Ascomycota</taxon>
        <taxon>Pezizomycotina</taxon>
        <taxon>Dothideomycetes</taxon>
        <taxon>Dothideomycetes incertae sedis</taxon>
        <taxon>Botryosphaeriales</taxon>
        <taxon>Botryosphaeriaceae</taxon>
        <taxon>Diplodia</taxon>
    </lineage>
</organism>
<reference evidence="1 2" key="1">
    <citation type="submission" date="2016-10" db="EMBL/GenBank/DDBJ databases">
        <title>Proteomics and genomics reveal pathogen-plant mechanisms compatible with a hemibiotrophic lifestyle of Diplodia corticola.</title>
        <authorList>
            <person name="Fernandes I."/>
            <person name="De Jonge R."/>
            <person name="Van De Peer Y."/>
            <person name="Devreese B."/>
            <person name="Alves A."/>
            <person name="Esteves A.C."/>
        </authorList>
    </citation>
    <scope>NUCLEOTIDE SEQUENCE [LARGE SCALE GENOMIC DNA]</scope>
    <source>
        <strain evidence="1 2">CBS 112549</strain>
    </source>
</reference>
<dbReference type="AlphaFoldDB" id="A0A1J9QMP7"/>
<gene>
    <name evidence="1" type="ORF">BKCO1_830004</name>
</gene>
<dbReference type="OrthoDB" id="4505337at2759"/>
<keyword evidence="2" id="KW-1185">Reference proteome</keyword>
<accession>A0A1J9QMP7</accession>
<dbReference type="Proteomes" id="UP000183809">
    <property type="component" value="Unassembled WGS sequence"/>
</dbReference>
<evidence type="ECO:0000313" key="1">
    <source>
        <dbReference type="EMBL" id="OJD29346.1"/>
    </source>
</evidence>
<dbReference type="EMBL" id="MNUE01000083">
    <property type="protein sequence ID" value="OJD29346.1"/>
    <property type="molecule type" value="Genomic_DNA"/>
</dbReference>
<protein>
    <submittedName>
        <fullName evidence="1">Uncharacterized protein</fullName>
    </submittedName>
</protein>
<dbReference type="RefSeq" id="XP_020125606.1">
    <property type="nucleotide sequence ID" value="XM_020279534.1"/>
</dbReference>
<sequence>MPERAWQSLVQHNDKAHGALEAPPLTASGHPNMYGRIPYRFPAAVRLDGLGLVSDALNGGRRWDDLNVIEDVREKAIVDPDRLYIVLPVSFEMSLHRAYTVLVVVKPCARHQLYHTECRPNLPTAARISKCARQRAIQPELDRTSMAYSASHAFHIHFIMLEVLCEDICSPVHDPRSEHQKLSTSSAEWTHATIMAYFYRLDSAGSRPVTHQLFETLIKRNQEDGPLRDDDLKPDEGHALVTPAELTLLSRDVFIHLLMRALPDVFGSDGSDNVPDFLPQISLNPVVSPRHMQ</sequence>
<proteinExistence type="predicted"/>
<name>A0A1J9QMP7_9PEZI</name>
<comment type="caution">
    <text evidence="1">The sequence shown here is derived from an EMBL/GenBank/DDBJ whole genome shotgun (WGS) entry which is preliminary data.</text>
</comment>
<dbReference type="GeneID" id="31019797"/>
<evidence type="ECO:0000313" key="2">
    <source>
        <dbReference type="Proteomes" id="UP000183809"/>
    </source>
</evidence>